<reference evidence="2 3" key="1">
    <citation type="submission" date="2013-04" db="EMBL/GenBank/DDBJ databases">
        <title>Zunongwangia sp. 22II14-10F7 Genome Sequencing.</title>
        <authorList>
            <person name="Lai Q."/>
            <person name="Shao Z."/>
        </authorList>
    </citation>
    <scope>NUCLEOTIDE SEQUENCE [LARGE SCALE GENOMIC DNA]</scope>
    <source>
        <strain evidence="2 3">22II14-10F7</strain>
    </source>
</reference>
<dbReference type="STRING" id="1185767.IIF7_16727"/>
<protein>
    <submittedName>
        <fullName evidence="2">Universal stress protein family protein</fullName>
    </submittedName>
</protein>
<dbReference type="RefSeq" id="WP_262508199.1">
    <property type="nucleotide sequence ID" value="NZ_ARYN01000017.1"/>
</dbReference>
<proteinExistence type="predicted"/>
<keyword evidence="3" id="KW-1185">Reference proteome</keyword>
<dbReference type="AlphaFoldDB" id="A0A1Y1SZG4"/>
<dbReference type="Gene3D" id="3.40.50.620">
    <property type="entry name" value="HUPs"/>
    <property type="match status" value="1"/>
</dbReference>
<sequence>MKIIVPIDFSQSSKIGVEYAIKVAESLNSEIIFVHAYSCKKRS</sequence>
<name>A0A1Y1SZG4_9FLAO</name>
<gene>
    <name evidence="2" type="ORF">IIF7_16727</name>
</gene>
<evidence type="ECO:0000313" key="2">
    <source>
        <dbReference type="EMBL" id="ORL44151.1"/>
    </source>
</evidence>
<evidence type="ECO:0000313" key="3">
    <source>
        <dbReference type="Proteomes" id="UP000192746"/>
    </source>
</evidence>
<evidence type="ECO:0000259" key="1">
    <source>
        <dbReference type="Pfam" id="PF00582"/>
    </source>
</evidence>
<accession>A0A1Y1SZG4</accession>
<dbReference type="InterPro" id="IPR014729">
    <property type="entry name" value="Rossmann-like_a/b/a_fold"/>
</dbReference>
<dbReference type="SUPFAM" id="SSF52402">
    <property type="entry name" value="Adenine nucleotide alpha hydrolases-like"/>
    <property type="match status" value="1"/>
</dbReference>
<organism evidence="2 3">
    <name type="scientific">Zunongwangia atlantica 22II14-10F7</name>
    <dbReference type="NCBI Taxonomy" id="1185767"/>
    <lineage>
        <taxon>Bacteria</taxon>
        <taxon>Pseudomonadati</taxon>
        <taxon>Bacteroidota</taxon>
        <taxon>Flavobacteriia</taxon>
        <taxon>Flavobacteriales</taxon>
        <taxon>Flavobacteriaceae</taxon>
        <taxon>Zunongwangia</taxon>
    </lineage>
</organism>
<dbReference type="Proteomes" id="UP000192746">
    <property type="component" value="Unassembled WGS sequence"/>
</dbReference>
<dbReference type="InterPro" id="IPR006016">
    <property type="entry name" value="UspA"/>
</dbReference>
<dbReference type="Pfam" id="PF00582">
    <property type="entry name" value="Usp"/>
    <property type="match status" value="1"/>
</dbReference>
<comment type="caution">
    <text evidence="2">The sequence shown here is derived from an EMBL/GenBank/DDBJ whole genome shotgun (WGS) entry which is preliminary data.</text>
</comment>
<dbReference type="EMBL" id="ARYN01000017">
    <property type="protein sequence ID" value="ORL44151.1"/>
    <property type="molecule type" value="Genomic_DNA"/>
</dbReference>
<feature type="domain" description="UspA" evidence="1">
    <location>
        <begin position="2"/>
        <end position="39"/>
    </location>
</feature>